<reference evidence="2 3" key="1">
    <citation type="submission" date="2016-01" db="EMBL/GenBank/DDBJ databases">
        <title>The new phylogeny of the genus Mycobacterium.</title>
        <authorList>
            <person name="Tarcisio F."/>
            <person name="Conor M."/>
            <person name="Antonella G."/>
            <person name="Elisabetta G."/>
            <person name="Giulia F.S."/>
            <person name="Sara T."/>
            <person name="Anna F."/>
            <person name="Clotilde B."/>
            <person name="Roberto B."/>
            <person name="Veronica D.S."/>
            <person name="Fabio R."/>
            <person name="Monica P."/>
            <person name="Olivier J."/>
            <person name="Enrico T."/>
            <person name="Nicola S."/>
        </authorList>
    </citation>
    <scope>NUCLEOTIDE SEQUENCE [LARGE SCALE GENOMIC DNA]</scope>
    <source>
        <strain evidence="2 3">DSM 44153</strain>
    </source>
</reference>
<name>A0A1X2EH30_9MYCO</name>
<organism evidence="2 3">
    <name type="scientific">Mycolicibacillus trivialis</name>
    <dbReference type="NCBI Taxonomy" id="1798"/>
    <lineage>
        <taxon>Bacteria</taxon>
        <taxon>Bacillati</taxon>
        <taxon>Actinomycetota</taxon>
        <taxon>Actinomycetes</taxon>
        <taxon>Mycobacteriales</taxon>
        <taxon>Mycobacteriaceae</taxon>
        <taxon>Mycolicibacillus</taxon>
    </lineage>
</organism>
<evidence type="ECO:0000313" key="3">
    <source>
        <dbReference type="Proteomes" id="UP000193090"/>
    </source>
</evidence>
<dbReference type="Proteomes" id="UP000193090">
    <property type="component" value="Unassembled WGS sequence"/>
</dbReference>
<sequence length="143" mass="15147">MLWAFVAALEIGIAVAFWSGLVEAAKSRVATVAISTVLTVLLLGGLVWAVSGWREVRDAERSGDTIRLQKIVDEGMGNRRNAVVGGALLGGGGLLAIPAAVLALALGTFAVIGSVFVFLLMSFGRYYDPEECLAVIELERVKR</sequence>
<keyword evidence="1" id="KW-1133">Transmembrane helix</keyword>
<keyword evidence="1" id="KW-0812">Transmembrane</keyword>
<dbReference type="EMBL" id="LQPZ01000033">
    <property type="protein sequence ID" value="ORX02085.1"/>
    <property type="molecule type" value="Genomic_DNA"/>
</dbReference>
<comment type="caution">
    <text evidence="2">The sequence shown here is derived from an EMBL/GenBank/DDBJ whole genome shotgun (WGS) entry which is preliminary data.</text>
</comment>
<accession>A0A1X2EH30</accession>
<dbReference type="AlphaFoldDB" id="A0A1X2EH30"/>
<proteinExistence type="predicted"/>
<keyword evidence="3" id="KW-1185">Reference proteome</keyword>
<protein>
    <submittedName>
        <fullName evidence="2">Uncharacterized protein</fullName>
    </submittedName>
</protein>
<gene>
    <name evidence="2" type="ORF">AWC30_12770</name>
</gene>
<keyword evidence="1" id="KW-0472">Membrane</keyword>
<evidence type="ECO:0000313" key="2">
    <source>
        <dbReference type="EMBL" id="ORX02085.1"/>
    </source>
</evidence>
<feature type="transmembrane region" description="Helical" evidence="1">
    <location>
        <begin position="6"/>
        <end position="22"/>
    </location>
</feature>
<evidence type="ECO:0000256" key="1">
    <source>
        <dbReference type="SAM" id="Phobius"/>
    </source>
</evidence>
<feature type="transmembrane region" description="Helical" evidence="1">
    <location>
        <begin position="29"/>
        <end position="50"/>
    </location>
</feature>
<feature type="transmembrane region" description="Helical" evidence="1">
    <location>
        <begin position="95"/>
        <end position="120"/>
    </location>
</feature>